<dbReference type="SMART" id="SM01266">
    <property type="entry name" value="Mac"/>
    <property type="match status" value="1"/>
</dbReference>
<feature type="compositionally biased region" description="Polar residues" evidence="7">
    <location>
        <begin position="170"/>
        <end position="186"/>
    </location>
</feature>
<dbReference type="SUPFAM" id="SSF57701">
    <property type="entry name" value="Zn2/Cys6 DNA-binding domain"/>
    <property type="match status" value="1"/>
</dbReference>
<keyword evidence="6" id="KW-0539">Nucleus</keyword>
<dbReference type="InterPro" id="IPR001451">
    <property type="entry name" value="Hexapep"/>
</dbReference>
<dbReference type="GO" id="GO:0000981">
    <property type="term" value="F:DNA-binding transcription factor activity, RNA polymerase II-specific"/>
    <property type="evidence" value="ECO:0007669"/>
    <property type="project" value="InterPro"/>
</dbReference>
<dbReference type="InterPro" id="IPR036864">
    <property type="entry name" value="Zn2-C6_fun-type_DNA-bd_sf"/>
</dbReference>
<feature type="domain" description="Zn(2)-C6 fungal-type" evidence="8">
    <location>
        <begin position="249"/>
        <end position="277"/>
    </location>
</feature>
<dbReference type="PANTHER" id="PTHR23416">
    <property type="entry name" value="SIALIC ACID SYNTHASE-RELATED"/>
    <property type="match status" value="1"/>
</dbReference>
<feature type="region of interest" description="Disordered" evidence="7">
    <location>
        <begin position="339"/>
        <end position="381"/>
    </location>
</feature>
<dbReference type="PROSITE" id="PS50048">
    <property type="entry name" value="ZN2_CY6_FUNGAL_2"/>
    <property type="match status" value="1"/>
</dbReference>
<dbReference type="EMBL" id="JAPQKH010000002">
    <property type="protein sequence ID" value="KAJ5112965.1"/>
    <property type="molecule type" value="Genomic_DNA"/>
</dbReference>
<evidence type="ECO:0000256" key="3">
    <source>
        <dbReference type="ARBA" id="ARBA00023015"/>
    </source>
</evidence>
<evidence type="ECO:0000256" key="1">
    <source>
        <dbReference type="ARBA" id="ARBA00007274"/>
    </source>
</evidence>
<reference evidence="9" key="2">
    <citation type="journal article" date="2023" name="IMA Fungus">
        <title>Comparative genomic study of the Penicillium genus elucidates a diverse pangenome and 15 lateral gene transfer events.</title>
        <authorList>
            <person name="Petersen C."/>
            <person name="Sorensen T."/>
            <person name="Nielsen M.R."/>
            <person name="Sondergaard T.E."/>
            <person name="Sorensen J.L."/>
            <person name="Fitzpatrick D.A."/>
            <person name="Frisvad J.C."/>
            <person name="Nielsen K.L."/>
        </authorList>
    </citation>
    <scope>NUCLEOTIDE SEQUENCE</scope>
    <source>
        <strain evidence="9">IBT 30069</strain>
    </source>
</reference>
<dbReference type="Pfam" id="PF00172">
    <property type="entry name" value="Zn_clus"/>
    <property type="match status" value="1"/>
</dbReference>
<dbReference type="SUPFAM" id="SSF51161">
    <property type="entry name" value="Trimeric LpxA-like enzymes"/>
    <property type="match status" value="1"/>
</dbReference>
<dbReference type="Proteomes" id="UP001149165">
    <property type="component" value="Unassembled WGS sequence"/>
</dbReference>
<keyword evidence="4" id="KW-0238">DNA-binding</keyword>
<dbReference type="GO" id="GO:0008270">
    <property type="term" value="F:zinc ion binding"/>
    <property type="evidence" value="ECO:0007669"/>
    <property type="project" value="InterPro"/>
</dbReference>
<evidence type="ECO:0000256" key="2">
    <source>
        <dbReference type="ARBA" id="ARBA00022679"/>
    </source>
</evidence>
<dbReference type="OrthoDB" id="25818at2759"/>
<sequence length="675" mass="73990">MTAIATAPVMSSHDSGTEAGTEHSPSRFTAVNGKDTSVPLNGANSIPSQQDRVSVGLDARDNSRQDISEHDENSPEDLSSRPSPGTSAHSHKRKRSNSREQESRHPSEPGGTGRNSISHPSELNAPPNSSGVGSGSVSDVEVAPHLHGRSEAPESAQPHSNGSWPEYDSQLVSQAQRAQQIDTSDVQLADALQREAHSQEPNHRNSTRPNPAPTSQPSSSPAYSSERPTTAVQVAPKRKRVFSNRTKTGCMTCRRRKKKCDEQHPSCNNCLRGGFLCEGYSSRSTWQKPTTPKAPVPLQSKEGYPEIGGQYLPEAQHHDRQMTEHMDVRKMRPVVVEEERPVSQYNTSPTETNSAHPTWPKRVWPTPSHQPASYPSEHVDKPDYRGVPLIHELPREAPPKPDYPVVPPIREIPHGPPPKANMPLLFQGSTAPPVPATTTMDTNSPQVQARMALSIENQLSNRTKSNTDTEMDKMIKGELYQPFDLQLMEAKARCRSALARFNNACNPLGGLSSKEQNRLLKEILAPQPSCMLKPPGSPGLSGAMCRPAPSIEPGAIVESPFTCHYGHLSIGEDVMISHDCFFIDDCYIFVGAHTWVGPKVTILTTMAHLSMQERKGTQSRYEGRRVRIMEDCYIGAGCTIYPGVTLGRGAYIAPGEVVRSDVVPYGFQGFKPNYM</sequence>
<feature type="region of interest" description="Disordered" evidence="7">
    <location>
        <begin position="1"/>
        <end position="240"/>
    </location>
</feature>
<feature type="compositionally biased region" description="Basic and acidic residues" evidence="7">
    <location>
        <begin position="97"/>
        <end position="107"/>
    </location>
</feature>
<dbReference type="AlphaFoldDB" id="A0A9W9KNV2"/>
<evidence type="ECO:0000313" key="10">
    <source>
        <dbReference type="Proteomes" id="UP001149165"/>
    </source>
</evidence>
<organism evidence="9 10">
    <name type="scientific">Penicillium angulare</name>
    <dbReference type="NCBI Taxonomy" id="116970"/>
    <lineage>
        <taxon>Eukaryota</taxon>
        <taxon>Fungi</taxon>
        <taxon>Dikarya</taxon>
        <taxon>Ascomycota</taxon>
        <taxon>Pezizomycotina</taxon>
        <taxon>Eurotiomycetes</taxon>
        <taxon>Eurotiomycetidae</taxon>
        <taxon>Eurotiales</taxon>
        <taxon>Aspergillaceae</taxon>
        <taxon>Penicillium</taxon>
    </lineage>
</organism>
<comment type="similarity">
    <text evidence="1">Belongs to the transferase hexapeptide repeat family.</text>
</comment>
<evidence type="ECO:0000256" key="6">
    <source>
        <dbReference type="ARBA" id="ARBA00023242"/>
    </source>
</evidence>
<keyword evidence="10" id="KW-1185">Reference proteome</keyword>
<dbReference type="GO" id="GO:0008374">
    <property type="term" value="F:O-acyltransferase activity"/>
    <property type="evidence" value="ECO:0007669"/>
    <property type="project" value="TreeGrafter"/>
</dbReference>
<dbReference type="CDD" id="cd00067">
    <property type="entry name" value="GAL4"/>
    <property type="match status" value="1"/>
</dbReference>
<dbReference type="InterPro" id="IPR011004">
    <property type="entry name" value="Trimer_LpxA-like_sf"/>
</dbReference>
<keyword evidence="3" id="KW-0805">Transcription regulation</keyword>
<feature type="compositionally biased region" description="Basic and acidic residues" evidence="7">
    <location>
        <begin position="58"/>
        <end position="73"/>
    </location>
</feature>
<feature type="compositionally biased region" description="Polar residues" evidence="7">
    <location>
        <begin position="26"/>
        <end position="52"/>
    </location>
</feature>
<dbReference type="InterPro" id="IPR024688">
    <property type="entry name" value="Mac_dom"/>
</dbReference>
<dbReference type="Pfam" id="PF12464">
    <property type="entry name" value="Mac"/>
    <property type="match status" value="1"/>
</dbReference>
<dbReference type="PANTHER" id="PTHR23416:SF76">
    <property type="entry name" value="ZN(II)2CYS6 TRANSCRIPTION FACTOR (EUROFUNG)"/>
    <property type="match status" value="1"/>
</dbReference>
<dbReference type="Pfam" id="PF16628">
    <property type="entry name" value="Mac_assoc"/>
    <property type="match status" value="1"/>
</dbReference>
<gene>
    <name evidence="9" type="ORF">N7456_001499</name>
</gene>
<evidence type="ECO:0000313" key="9">
    <source>
        <dbReference type="EMBL" id="KAJ5112965.1"/>
    </source>
</evidence>
<evidence type="ECO:0000256" key="7">
    <source>
        <dbReference type="SAM" id="MobiDB-lite"/>
    </source>
</evidence>
<feature type="compositionally biased region" description="Basic and acidic residues" evidence="7">
    <location>
        <begin position="192"/>
        <end position="203"/>
    </location>
</feature>
<feature type="compositionally biased region" description="Polar residues" evidence="7">
    <location>
        <begin position="343"/>
        <end position="356"/>
    </location>
</feature>
<evidence type="ECO:0000259" key="8">
    <source>
        <dbReference type="PROSITE" id="PS50048"/>
    </source>
</evidence>
<keyword evidence="2" id="KW-0808">Transferase</keyword>
<dbReference type="InterPro" id="IPR001138">
    <property type="entry name" value="Zn2Cys6_DnaBD"/>
</dbReference>
<name>A0A9W9KNV2_9EURO</name>
<reference evidence="9" key="1">
    <citation type="submission" date="2022-11" db="EMBL/GenBank/DDBJ databases">
        <authorList>
            <person name="Petersen C."/>
        </authorList>
    </citation>
    <scope>NUCLEOTIDE SEQUENCE</scope>
    <source>
        <strain evidence="9">IBT 30069</strain>
    </source>
</reference>
<comment type="caution">
    <text evidence="9">The sequence shown here is derived from an EMBL/GenBank/DDBJ whole genome shotgun (WGS) entry which is preliminary data.</text>
</comment>
<dbReference type="PROSITE" id="PS00463">
    <property type="entry name" value="ZN2_CY6_FUNGAL_1"/>
    <property type="match status" value="1"/>
</dbReference>
<feature type="compositionally biased region" description="Low complexity" evidence="7">
    <location>
        <begin position="213"/>
        <end position="228"/>
    </location>
</feature>
<feature type="compositionally biased region" description="Basic and acidic residues" evidence="7">
    <location>
        <begin position="142"/>
        <end position="152"/>
    </location>
</feature>
<dbReference type="GO" id="GO:0003677">
    <property type="term" value="F:DNA binding"/>
    <property type="evidence" value="ECO:0007669"/>
    <property type="project" value="UniProtKB-KW"/>
</dbReference>
<accession>A0A9W9KNV2</accession>
<dbReference type="Gene3D" id="2.160.10.10">
    <property type="entry name" value="Hexapeptide repeat proteins"/>
    <property type="match status" value="1"/>
</dbReference>
<evidence type="ECO:0000256" key="4">
    <source>
        <dbReference type="ARBA" id="ARBA00023125"/>
    </source>
</evidence>
<dbReference type="SMART" id="SM00066">
    <property type="entry name" value="GAL4"/>
    <property type="match status" value="1"/>
</dbReference>
<keyword evidence="5" id="KW-0804">Transcription</keyword>
<feature type="compositionally biased region" description="Low complexity" evidence="7">
    <location>
        <begin position="129"/>
        <end position="140"/>
    </location>
</feature>
<proteinExistence type="inferred from homology"/>
<dbReference type="Pfam" id="PF00132">
    <property type="entry name" value="Hexapep"/>
    <property type="match status" value="1"/>
</dbReference>
<dbReference type="GO" id="GO:0016407">
    <property type="term" value="F:acetyltransferase activity"/>
    <property type="evidence" value="ECO:0007669"/>
    <property type="project" value="InterPro"/>
</dbReference>
<protein>
    <submittedName>
        <fullName evidence="9">Maltose acetyltransferase</fullName>
    </submittedName>
</protein>
<dbReference type="InterPro" id="IPR051159">
    <property type="entry name" value="Hexapeptide_acetyltransf"/>
</dbReference>
<evidence type="ECO:0000256" key="5">
    <source>
        <dbReference type="ARBA" id="ARBA00023163"/>
    </source>
</evidence>
<feature type="compositionally biased region" description="Polar residues" evidence="7">
    <location>
        <begin position="76"/>
        <end position="88"/>
    </location>
</feature>
<dbReference type="Gene3D" id="4.10.240.10">
    <property type="entry name" value="Zn(2)-C6 fungal-type DNA-binding domain"/>
    <property type="match status" value="1"/>
</dbReference>